<gene>
    <name evidence="2" type="ORF">GTP41_10825</name>
</gene>
<comment type="caution">
    <text evidence="2">The sequence shown here is derived from an EMBL/GenBank/DDBJ whole genome shotgun (WGS) entry which is preliminary data.</text>
</comment>
<dbReference type="EMBL" id="WWCJ01000006">
    <property type="protein sequence ID" value="MYN02593.1"/>
    <property type="molecule type" value="Genomic_DNA"/>
</dbReference>
<proteinExistence type="predicted"/>
<evidence type="ECO:0000259" key="1">
    <source>
        <dbReference type="Pfam" id="PF02954"/>
    </source>
</evidence>
<feature type="non-terminal residue" evidence="2">
    <location>
        <position position="1"/>
    </location>
</feature>
<reference evidence="2 3" key="1">
    <citation type="submission" date="2019-12" db="EMBL/GenBank/DDBJ databases">
        <title>Novel species isolated from a subtropical stream in China.</title>
        <authorList>
            <person name="Lu H."/>
        </authorList>
    </citation>
    <scope>NUCLEOTIDE SEQUENCE [LARGE SCALE GENOMIC DNA]</scope>
    <source>
        <strain evidence="2 3">DS3</strain>
    </source>
</reference>
<dbReference type="Pfam" id="PF02954">
    <property type="entry name" value="HTH_8"/>
    <property type="match status" value="1"/>
</dbReference>
<sequence>PGAPAAAAPIPEPAPVAAAVADTAPAMPPLPVFDVLPSNLPAYLEAVERDILTRALAQTNYNRTQAAQLLGISFRQLRYQMQKLNIQDPD</sequence>
<dbReference type="Gene3D" id="1.10.10.60">
    <property type="entry name" value="Homeodomain-like"/>
    <property type="match status" value="1"/>
</dbReference>
<organism evidence="2 3">
    <name type="scientific">Pseudoduganella guangdongensis</name>
    <dbReference type="NCBI Taxonomy" id="2692179"/>
    <lineage>
        <taxon>Bacteria</taxon>
        <taxon>Pseudomonadati</taxon>
        <taxon>Pseudomonadota</taxon>
        <taxon>Betaproteobacteria</taxon>
        <taxon>Burkholderiales</taxon>
        <taxon>Oxalobacteraceae</taxon>
        <taxon>Telluria group</taxon>
        <taxon>Pseudoduganella</taxon>
    </lineage>
</organism>
<dbReference type="InterPro" id="IPR009057">
    <property type="entry name" value="Homeodomain-like_sf"/>
</dbReference>
<dbReference type="Proteomes" id="UP000448575">
    <property type="component" value="Unassembled WGS sequence"/>
</dbReference>
<evidence type="ECO:0000313" key="3">
    <source>
        <dbReference type="Proteomes" id="UP000448575"/>
    </source>
</evidence>
<dbReference type="GO" id="GO:0043565">
    <property type="term" value="F:sequence-specific DNA binding"/>
    <property type="evidence" value="ECO:0007669"/>
    <property type="project" value="InterPro"/>
</dbReference>
<evidence type="ECO:0000313" key="2">
    <source>
        <dbReference type="EMBL" id="MYN02593.1"/>
    </source>
</evidence>
<name>A0A6N9HHN4_9BURK</name>
<keyword evidence="3" id="KW-1185">Reference proteome</keyword>
<protein>
    <submittedName>
        <fullName evidence="2">Sigma-54-dependent Fis family transcriptional regulator</fullName>
    </submittedName>
</protein>
<feature type="domain" description="DNA binding HTH" evidence="1">
    <location>
        <begin position="44"/>
        <end position="84"/>
    </location>
</feature>
<dbReference type="SUPFAM" id="SSF46689">
    <property type="entry name" value="Homeodomain-like"/>
    <property type="match status" value="1"/>
</dbReference>
<accession>A0A6N9HHN4</accession>
<dbReference type="RefSeq" id="WP_202419691.1">
    <property type="nucleotide sequence ID" value="NZ_WWCJ01000006.1"/>
</dbReference>
<dbReference type="PRINTS" id="PR01590">
    <property type="entry name" value="HTHFIS"/>
</dbReference>
<dbReference type="AlphaFoldDB" id="A0A6N9HHN4"/>
<dbReference type="InterPro" id="IPR002197">
    <property type="entry name" value="HTH_Fis"/>
</dbReference>